<dbReference type="PANTHER" id="PTHR43420">
    <property type="entry name" value="ACETYLTRANSFERASE"/>
    <property type="match status" value="1"/>
</dbReference>
<dbReference type="Proteomes" id="UP001312865">
    <property type="component" value="Unassembled WGS sequence"/>
</dbReference>
<dbReference type="PROSITE" id="PS51186">
    <property type="entry name" value="GNAT"/>
    <property type="match status" value="1"/>
</dbReference>
<keyword evidence="5" id="KW-1185">Reference proteome</keyword>
<dbReference type="EMBL" id="JBBAXC010000009">
    <property type="protein sequence ID" value="MEI5907892.1"/>
    <property type="molecule type" value="Genomic_DNA"/>
</dbReference>
<dbReference type="InterPro" id="IPR050680">
    <property type="entry name" value="YpeA/RimI_acetyltransf"/>
</dbReference>
<sequence>MSIQLRAINKYNWEECISLKLDEKQERYLPQNVYTLAESKFVEDMHIFGIYKGNLMVGFAAYVLDEDGDMNITRLMIDKSHQGMGYGKLALIEIIEQIKRDYENKEIWLSIHPENNHAIYLYKAAGFKVTETGLESSDEIFLKLDLNEYCFY</sequence>
<dbReference type="InterPro" id="IPR000182">
    <property type="entry name" value="GNAT_dom"/>
</dbReference>
<reference evidence="4 5" key="1">
    <citation type="journal article" date="2018" name="J. Microbiol.">
        <title>Bacillus spongiae sp. nov., isolated from sponge of Jeju Island.</title>
        <authorList>
            <person name="Lee G.E."/>
            <person name="Im W.T."/>
            <person name="Park J.S."/>
        </authorList>
    </citation>
    <scope>NUCLEOTIDE SEQUENCE [LARGE SCALE GENOMIC DNA]</scope>
    <source>
        <strain evidence="4 5">135PIL107-10</strain>
    </source>
</reference>
<protein>
    <submittedName>
        <fullName evidence="4">GNAT family N-acetyltransferase</fullName>
    </submittedName>
</protein>
<evidence type="ECO:0000256" key="1">
    <source>
        <dbReference type="ARBA" id="ARBA00022679"/>
    </source>
</evidence>
<dbReference type="CDD" id="cd04301">
    <property type="entry name" value="NAT_SF"/>
    <property type="match status" value="1"/>
</dbReference>
<dbReference type="RefSeq" id="WP_336587325.1">
    <property type="nucleotide sequence ID" value="NZ_JBBAXC010000009.1"/>
</dbReference>
<proteinExistence type="predicted"/>
<gene>
    <name evidence="4" type="ORF">WAK64_12585</name>
</gene>
<keyword evidence="2" id="KW-0012">Acyltransferase</keyword>
<accession>A0ABU8HF28</accession>
<comment type="caution">
    <text evidence="4">The sequence shown here is derived from an EMBL/GenBank/DDBJ whole genome shotgun (WGS) entry which is preliminary data.</text>
</comment>
<dbReference type="PANTHER" id="PTHR43420:SF47">
    <property type="entry name" value="N-ACETYLTRANSFERASE DOMAIN-CONTAINING PROTEIN"/>
    <property type="match status" value="1"/>
</dbReference>
<feature type="domain" description="N-acetyltransferase" evidence="3">
    <location>
        <begin position="3"/>
        <end position="147"/>
    </location>
</feature>
<dbReference type="Pfam" id="PF00583">
    <property type="entry name" value="Acetyltransf_1"/>
    <property type="match status" value="1"/>
</dbReference>
<evidence type="ECO:0000313" key="5">
    <source>
        <dbReference type="Proteomes" id="UP001312865"/>
    </source>
</evidence>
<dbReference type="SUPFAM" id="SSF55729">
    <property type="entry name" value="Acyl-CoA N-acyltransferases (Nat)"/>
    <property type="match status" value="1"/>
</dbReference>
<name>A0ABU8HF28_9BACI</name>
<evidence type="ECO:0000313" key="4">
    <source>
        <dbReference type="EMBL" id="MEI5907892.1"/>
    </source>
</evidence>
<keyword evidence="1" id="KW-0808">Transferase</keyword>
<dbReference type="Gene3D" id="3.40.630.30">
    <property type="match status" value="1"/>
</dbReference>
<evidence type="ECO:0000259" key="3">
    <source>
        <dbReference type="PROSITE" id="PS51186"/>
    </source>
</evidence>
<dbReference type="InterPro" id="IPR016181">
    <property type="entry name" value="Acyl_CoA_acyltransferase"/>
</dbReference>
<organism evidence="4 5">
    <name type="scientific">Bacillus spongiae</name>
    <dbReference type="NCBI Taxonomy" id="2683610"/>
    <lineage>
        <taxon>Bacteria</taxon>
        <taxon>Bacillati</taxon>
        <taxon>Bacillota</taxon>
        <taxon>Bacilli</taxon>
        <taxon>Bacillales</taxon>
        <taxon>Bacillaceae</taxon>
        <taxon>Bacillus</taxon>
    </lineage>
</organism>
<evidence type="ECO:0000256" key="2">
    <source>
        <dbReference type="ARBA" id="ARBA00023315"/>
    </source>
</evidence>